<reference evidence="1 2" key="1">
    <citation type="journal article" date="2005" name="Nucleic Acids Res.">
        <title>Genomic blueprint of Hahella chejuensis, a marine microbe producing an algicidal agent.</title>
        <authorList>
            <person name="Jeong H."/>
            <person name="Yim J.H."/>
            <person name="Lee C."/>
            <person name="Choi S.-H."/>
            <person name="Park Y.K."/>
            <person name="Yoon S.H."/>
            <person name="Hur C.-G."/>
            <person name="Kang H.-Y."/>
            <person name="Kim D."/>
            <person name="Lee H.H."/>
            <person name="Park K.H."/>
            <person name="Park S.-H."/>
            <person name="Park H.-S."/>
            <person name="Lee H.K."/>
            <person name="Oh T.K."/>
            <person name="Kim J.F."/>
        </authorList>
    </citation>
    <scope>NUCLEOTIDE SEQUENCE [LARGE SCALE GENOMIC DNA]</scope>
    <source>
        <strain evidence="1 2">KCTC 2396</strain>
    </source>
</reference>
<evidence type="ECO:0000313" key="1">
    <source>
        <dbReference type="EMBL" id="ABC28470.1"/>
    </source>
</evidence>
<organism evidence="1 2">
    <name type="scientific">Hahella chejuensis (strain KCTC 2396)</name>
    <dbReference type="NCBI Taxonomy" id="349521"/>
    <lineage>
        <taxon>Bacteria</taxon>
        <taxon>Pseudomonadati</taxon>
        <taxon>Pseudomonadota</taxon>
        <taxon>Gammaproteobacteria</taxon>
        <taxon>Oceanospirillales</taxon>
        <taxon>Hahellaceae</taxon>
        <taxon>Hahella</taxon>
    </lineage>
</organism>
<protein>
    <submittedName>
        <fullName evidence="1">Uncharacterized protein</fullName>
    </submittedName>
</protein>
<evidence type="ECO:0000313" key="2">
    <source>
        <dbReference type="Proteomes" id="UP000000238"/>
    </source>
</evidence>
<dbReference type="EMBL" id="CP000155">
    <property type="protein sequence ID" value="ABC28470.1"/>
    <property type="molecule type" value="Genomic_DNA"/>
</dbReference>
<sequence length="31" mass="3589">MLRFTRIATPQTEFPRSKIFCIRVDCAIAFG</sequence>
<dbReference type="Proteomes" id="UP000000238">
    <property type="component" value="Chromosome"/>
</dbReference>
<proteinExistence type="predicted"/>
<name>Q2SLK4_HAHCH</name>
<accession>Q2SLK4</accession>
<gene>
    <name evidence="1" type="ordered locus">HCH_01613</name>
</gene>
<keyword evidence="2" id="KW-1185">Reference proteome</keyword>
<dbReference type="AlphaFoldDB" id="Q2SLK4"/>
<dbReference type="STRING" id="349521.HCH_01613"/>
<dbReference type="HOGENOM" id="CLU_3396794_0_0_6"/>
<dbReference type="KEGG" id="hch:HCH_01613"/>